<evidence type="ECO:0000259" key="1">
    <source>
        <dbReference type="Pfam" id="PF08241"/>
    </source>
</evidence>
<reference evidence="2" key="1">
    <citation type="submission" date="2022-01" db="EMBL/GenBank/DDBJ databases">
        <authorList>
            <person name="King R."/>
        </authorList>
    </citation>
    <scope>NUCLEOTIDE SEQUENCE</scope>
</reference>
<name>A0A9P0GCD4_9CUCU</name>
<protein>
    <recommendedName>
        <fullName evidence="1">Methyltransferase type 11 domain-containing protein</fullName>
    </recommendedName>
</protein>
<dbReference type="Gene3D" id="3.40.50.150">
    <property type="entry name" value="Vaccinia Virus protein VP39"/>
    <property type="match status" value="1"/>
</dbReference>
<gene>
    <name evidence="2" type="ORF">PSYICH_LOCUS9152</name>
</gene>
<dbReference type="InterPro" id="IPR029063">
    <property type="entry name" value="SAM-dependent_MTases_sf"/>
</dbReference>
<dbReference type="PANTHER" id="PTHR43861:SF1">
    <property type="entry name" value="TRANS-ACONITATE 2-METHYLTRANSFERASE"/>
    <property type="match status" value="1"/>
</dbReference>
<keyword evidence="3" id="KW-1185">Reference proteome</keyword>
<feature type="domain" description="Methyltransferase type 11" evidence="1">
    <location>
        <begin position="42"/>
        <end position="139"/>
    </location>
</feature>
<dbReference type="SUPFAM" id="SSF53335">
    <property type="entry name" value="S-adenosyl-L-methionine-dependent methyltransferases"/>
    <property type="match status" value="1"/>
</dbReference>
<evidence type="ECO:0000313" key="2">
    <source>
        <dbReference type="EMBL" id="CAH1108138.1"/>
    </source>
</evidence>
<dbReference type="Proteomes" id="UP001153636">
    <property type="component" value="Chromosome 3"/>
</dbReference>
<dbReference type="PANTHER" id="PTHR43861">
    <property type="entry name" value="TRANS-ACONITATE 2-METHYLTRANSFERASE-RELATED"/>
    <property type="match status" value="1"/>
</dbReference>
<dbReference type="Pfam" id="PF08241">
    <property type="entry name" value="Methyltransf_11"/>
    <property type="match status" value="1"/>
</dbReference>
<sequence length="280" mass="33164">MAAFVLPELYKESSDITYVGAQYMLEKYKNLIKWKEDASIFEFGVGDGSHSRQLLWPLFPRKYKEFIATDLSKTMVDFAKNNQSASRAKICNFDITCENVPYDYRSRFDNIFSIFTMMLVRNPEQAFKNIHTMLKSNGQTFNIFPLTLPTDDIYMKLSHHAKWGKYDHKVMVTPYSSQSHPQECYEKALRDAGFRNYHYMIQNFCYMFKNEKEWKDFMFSVNAVAGNIPAEEIEEYKEYFFELIDKEVLLEDNKTFDSEGRKCRFVKLRLSLLEAIKTRD</sequence>
<dbReference type="OrthoDB" id="66144at2759"/>
<dbReference type="AlphaFoldDB" id="A0A9P0GCD4"/>
<evidence type="ECO:0000313" key="3">
    <source>
        <dbReference type="Proteomes" id="UP001153636"/>
    </source>
</evidence>
<dbReference type="GO" id="GO:0008757">
    <property type="term" value="F:S-adenosylmethionine-dependent methyltransferase activity"/>
    <property type="evidence" value="ECO:0007669"/>
    <property type="project" value="InterPro"/>
</dbReference>
<organism evidence="2 3">
    <name type="scientific">Psylliodes chrysocephalus</name>
    <dbReference type="NCBI Taxonomy" id="3402493"/>
    <lineage>
        <taxon>Eukaryota</taxon>
        <taxon>Metazoa</taxon>
        <taxon>Ecdysozoa</taxon>
        <taxon>Arthropoda</taxon>
        <taxon>Hexapoda</taxon>
        <taxon>Insecta</taxon>
        <taxon>Pterygota</taxon>
        <taxon>Neoptera</taxon>
        <taxon>Endopterygota</taxon>
        <taxon>Coleoptera</taxon>
        <taxon>Polyphaga</taxon>
        <taxon>Cucujiformia</taxon>
        <taxon>Chrysomeloidea</taxon>
        <taxon>Chrysomelidae</taxon>
        <taxon>Galerucinae</taxon>
        <taxon>Alticini</taxon>
        <taxon>Psylliodes</taxon>
    </lineage>
</organism>
<accession>A0A9P0GCD4</accession>
<dbReference type="EMBL" id="OV651815">
    <property type="protein sequence ID" value="CAH1108138.1"/>
    <property type="molecule type" value="Genomic_DNA"/>
</dbReference>
<dbReference type="InterPro" id="IPR013216">
    <property type="entry name" value="Methyltransf_11"/>
</dbReference>
<proteinExistence type="predicted"/>